<dbReference type="EMBL" id="PQFF01000032">
    <property type="protein sequence ID" value="RHZ87454.1"/>
    <property type="molecule type" value="Genomic_DNA"/>
</dbReference>
<organism evidence="1 2">
    <name type="scientific">Diversispora epigaea</name>
    <dbReference type="NCBI Taxonomy" id="1348612"/>
    <lineage>
        <taxon>Eukaryota</taxon>
        <taxon>Fungi</taxon>
        <taxon>Fungi incertae sedis</taxon>
        <taxon>Mucoromycota</taxon>
        <taxon>Glomeromycotina</taxon>
        <taxon>Glomeromycetes</taxon>
        <taxon>Diversisporales</taxon>
        <taxon>Diversisporaceae</taxon>
        <taxon>Diversispora</taxon>
    </lineage>
</organism>
<name>A0A397JQK4_9GLOM</name>
<dbReference type="AlphaFoldDB" id="A0A397JQK4"/>
<protein>
    <submittedName>
        <fullName evidence="1">Uncharacterized protein</fullName>
    </submittedName>
</protein>
<keyword evidence="2" id="KW-1185">Reference proteome</keyword>
<evidence type="ECO:0000313" key="1">
    <source>
        <dbReference type="EMBL" id="RHZ87454.1"/>
    </source>
</evidence>
<accession>A0A397JQK4</accession>
<comment type="caution">
    <text evidence="1">The sequence shown here is derived from an EMBL/GenBank/DDBJ whole genome shotgun (WGS) entry which is preliminary data.</text>
</comment>
<reference evidence="1 2" key="1">
    <citation type="submission" date="2018-08" db="EMBL/GenBank/DDBJ databases">
        <title>Genome and evolution of the arbuscular mycorrhizal fungus Diversispora epigaea (formerly Glomus versiforme) and its bacterial endosymbionts.</title>
        <authorList>
            <person name="Sun X."/>
            <person name="Fei Z."/>
            <person name="Harrison M."/>
        </authorList>
    </citation>
    <scope>NUCLEOTIDE SEQUENCE [LARGE SCALE GENOMIC DNA]</scope>
    <source>
        <strain evidence="1 2">IT104</strain>
    </source>
</reference>
<evidence type="ECO:0000313" key="2">
    <source>
        <dbReference type="Proteomes" id="UP000266861"/>
    </source>
</evidence>
<gene>
    <name evidence="1" type="ORF">Glove_34g78</name>
</gene>
<dbReference type="Proteomes" id="UP000266861">
    <property type="component" value="Unassembled WGS sequence"/>
</dbReference>
<sequence>MSYHVCKIYLNTQLSAILSQLNSDDALIIINYKIRINSKKAKETKGEWFDKQVDKAKTAIDLYYAQEYIVVDIINEVEINLKHERYILQQHQKIRELIKQILIHVKYLLETMFCIETVDLRKKITIVKMRSKLMQRVQKREIEKENVSKESTISN</sequence>
<proteinExistence type="predicted"/>